<keyword evidence="1" id="KW-1133">Transmembrane helix</keyword>
<keyword evidence="1" id="KW-0812">Transmembrane</keyword>
<accession>A0A654G9B1</accession>
<evidence type="ECO:0000256" key="1">
    <source>
        <dbReference type="SAM" id="Phobius"/>
    </source>
</evidence>
<dbReference type="SMR" id="A0A654G9B1"/>
<sequence>MIWCKREHHLVACFVDSEPLDRMTDSSIVDIVIVFVLYLTAILFLSLGYKI</sequence>
<dbReference type="RefSeq" id="NP_001119387.1">
    <property type="nucleotide sequence ID" value="NM_001125915.1"/>
</dbReference>
<dbReference type="GeneID" id="6240660"/>
<organism evidence="3 4">
    <name type="scientific">Arabidopsis thaliana</name>
    <name type="common">Mouse-ear cress</name>
    <dbReference type="NCBI Taxonomy" id="3702"/>
    <lineage>
        <taxon>Eukaryota</taxon>
        <taxon>Viridiplantae</taxon>
        <taxon>Streptophyta</taxon>
        <taxon>Embryophyta</taxon>
        <taxon>Tracheophyta</taxon>
        <taxon>Spermatophyta</taxon>
        <taxon>Magnoliopsida</taxon>
        <taxon>eudicotyledons</taxon>
        <taxon>Gunneridae</taxon>
        <taxon>Pentapetalae</taxon>
        <taxon>rosids</taxon>
        <taxon>malvids</taxon>
        <taxon>Brassicales</taxon>
        <taxon>Brassicaceae</taxon>
        <taxon>Camelineae</taxon>
        <taxon>Arabidopsis</taxon>
    </lineage>
</organism>
<name>A0A654G9B1_ARATH</name>
<evidence type="ECO:0008006" key="5">
    <source>
        <dbReference type="Google" id="ProtNLM"/>
    </source>
</evidence>
<protein>
    <recommendedName>
        <fullName evidence="5">Transmembrane protein</fullName>
    </recommendedName>
</protein>
<feature type="transmembrane region" description="Helical" evidence="1">
    <location>
        <begin position="28"/>
        <end position="49"/>
    </location>
</feature>
<evidence type="ECO:0000313" key="2">
    <source>
        <dbReference type="Araport" id="AT5G47229"/>
    </source>
</evidence>
<dbReference type="ExpressionAtlas" id="A0A654G9B1">
    <property type="expression patterns" value="baseline"/>
</dbReference>
<reference evidence="3 4" key="1">
    <citation type="submission" date="2019-11" db="EMBL/GenBank/DDBJ databases">
        <authorList>
            <person name="Jiao W.-B."/>
            <person name="Schneeberger K."/>
        </authorList>
    </citation>
    <scope>NUCLEOTIDE SEQUENCE [LARGE SCALE GENOMIC DNA]</scope>
    <source>
        <strain evidence="4">cv. An-1</strain>
    </source>
</reference>
<evidence type="ECO:0000313" key="4">
    <source>
        <dbReference type="Proteomes" id="UP000426265"/>
    </source>
</evidence>
<evidence type="ECO:0000313" key="3">
    <source>
        <dbReference type="EMBL" id="VYS69574.1"/>
    </source>
</evidence>
<proteinExistence type="predicted"/>
<dbReference type="AlphaFoldDB" id="A0A654G9B1"/>
<dbReference type="Proteomes" id="UP000426265">
    <property type="component" value="Unassembled WGS sequence"/>
</dbReference>
<gene>
    <name evidence="2" type="ordered locus">At5g47229</name>
    <name evidence="3" type="ORF">AN1_LOCUS24959</name>
</gene>
<dbReference type="KEGG" id="ath:AT5G47229"/>
<dbReference type="Araport" id="AT5G47229"/>
<dbReference type="EMBL" id="CACRSJ010000110">
    <property type="protein sequence ID" value="VYS69574.1"/>
    <property type="molecule type" value="Genomic_DNA"/>
</dbReference>
<keyword evidence="1" id="KW-0472">Membrane</keyword>